<dbReference type="InterPro" id="IPR016032">
    <property type="entry name" value="Sig_transdc_resp-reg_C-effctor"/>
</dbReference>
<keyword evidence="1" id="KW-0547">Nucleotide-binding</keyword>
<organism evidence="4 5">
    <name type="scientific">Gordonia insulae</name>
    <dbReference type="NCBI Taxonomy" id="2420509"/>
    <lineage>
        <taxon>Bacteria</taxon>
        <taxon>Bacillati</taxon>
        <taxon>Actinomycetota</taxon>
        <taxon>Actinomycetes</taxon>
        <taxon>Mycobacteriales</taxon>
        <taxon>Gordoniaceae</taxon>
        <taxon>Gordonia</taxon>
    </lineage>
</organism>
<reference evidence="4 5" key="1">
    <citation type="submission" date="2018-11" db="EMBL/GenBank/DDBJ databases">
        <title>Gordonia insulae sp. nov., isolated from an island soil.</title>
        <authorList>
            <person name="Kim Y.S."/>
            <person name="Kim S.B."/>
        </authorList>
    </citation>
    <scope>NUCLEOTIDE SEQUENCE [LARGE SCALE GENOMIC DNA]</scope>
    <source>
        <strain evidence="4 5">MMS17-SY073</strain>
    </source>
</reference>
<evidence type="ECO:0000313" key="5">
    <source>
        <dbReference type="Proteomes" id="UP000271469"/>
    </source>
</evidence>
<gene>
    <name evidence="4" type="primary">malT_1</name>
    <name evidence="4" type="ORF">D7316_03694</name>
</gene>
<dbReference type="PROSITE" id="PS50043">
    <property type="entry name" value="HTH_LUXR_2"/>
    <property type="match status" value="1"/>
</dbReference>
<feature type="domain" description="HTH luxR-type" evidence="3">
    <location>
        <begin position="796"/>
        <end position="861"/>
    </location>
</feature>
<dbReference type="GO" id="GO:0003677">
    <property type="term" value="F:DNA binding"/>
    <property type="evidence" value="ECO:0007669"/>
    <property type="project" value="InterPro"/>
</dbReference>
<evidence type="ECO:0000256" key="1">
    <source>
        <dbReference type="ARBA" id="ARBA00022741"/>
    </source>
</evidence>
<dbReference type="PROSITE" id="PS00622">
    <property type="entry name" value="HTH_LUXR_1"/>
    <property type="match status" value="1"/>
</dbReference>
<sequence length="861" mass="91595">MERRDEFDAINSTLSEVQRAARRPCCGTVLTGPAGVGKTTLARQVTAEHNGVRWIAGTESARSIPLGAFANVVAPAAARDTIGVLSSARESLLSRGSLVLGVDDAHLLDPLSATLLHQLAIDGDARIVVTVRSGETLPDAVMSLWKDDYLRRIELFPFTKEQSVQLVERALGGHLEGLSAELMWEASGGNALFLRHLVDGAVESGHLREADGVWQLRGTTTVTAEFATLLDSRIEALPDPVRRVLDLVSLCEPTELDLLCGLAGEDAVDDAEIRELIRISRGGNRLAARFTHPLFGEVVRSRLGRARARRLRGKLVGAMQERGLDTGNDKMRLAELAVESDQDIGVVPLIEAARVAIGLSDVAAGERFSRAGFETAPTIDTADLLARSLLWQGKPYEAERVMSSVATDDLDEIGVLRWGMTQVSNYSFAMGDNARASQMLQMLRERITIPDLVLIVDGMDAVLAMHANRLEPAVELARAVLATTGASPTARFWAGFAAQRALALMGRSTDVAAIAADLRVPSSVDGLLRYSAAFGEEQALVNAGDFEGADRCAAKYAEFSSPGQYLAWGMTQTLSGFAAVARGRFPEAIIRLQEATAALASDAFSAWSFPARTALVQANALLGRVEPAREVACATRAALKPHVAVFEPSLRVAEGWLAVAEGVTVEGRRVLGEAAVSARESGQYAVETGALHSLARLGDGSVSGRLGELVDRVDGDLAPVYARHAAAVAAKDAGVLEKCGMEFEQIGAMPSAADAFAQASAAYDLRGNGSNSSRTARAAHRLATDCGGLVTPALTSIDDPLPLTPREREIANLVAAGLSNREIGERLTLSTRTVEGHIYRACIKLDVTDRGDLGGRARGEP</sequence>
<dbReference type="InterPro" id="IPR000792">
    <property type="entry name" value="Tscrpt_reg_LuxR_C"/>
</dbReference>
<dbReference type="SUPFAM" id="SSF52540">
    <property type="entry name" value="P-loop containing nucleoside triphosphate hydrolases"/>
    <property type="match status" value="1"/>
</dbReference>
<dbReference type="GO" id="GO:0005524">
    <property type="term" value="F:ATP binding"/>
    <property type="evidence" value="ECO:0007669"/>
    <property type="project" value="UniProtKB-KW"/>
</dbReference>
<dbReference type="CDD" id="cd06170">
    <property type="entry name" value="LuxR_C_like"/>
    <property type="match status" value="1"/>
</dbReference>
<dbReference type="GO" id="GO:0004016">
    <property type="term" value="F:adenylate cyclase activity"/>
    <property type="evidence" value="ECO:0007669"/>
    <property type="project" value="TreeGrafter"/>
</dbReference>
<dbReference type="PANTHER" id="PTHR16305:SF28">
    <property type="entry name" value="GUANYLATE CYCLASE DOMAIN-CONTAINING PROTEIN"/>
    <property type="match status" value="1"/>
</dbReference>
<proteinExistence type="predicted"/>
<dbReference type="Pfam" id="PF00196">
    <property type="entry name" value="GerE"/>
    <property type="match status" value="1"/>
</dbReference>
<keyword evidence="2" id="KW-0067">ATP-binding</keyword>
<dbReference type="Gene3D" id="3.40.50.300">
    <property type="entry name" value="P-loop containing nucleotide triphosphate hydrolases"/>
    <property type="match status" value="1"/>
</dbReference>
<dbReference type="EMBL" id="CP033972">
    <property type="protein sequence ID" value="AZG47086.1"/>
    <property type="molecule type" value="Genomic_DNA"/>
</dbReference>
<dbReference type="PRINTS" id="PR00038">
    <property type="entry name" value="HTHLUXR"/>
</dbReference>
<keyword evidence="5" id="KW-1185">Reference proteome</keyword>
<accession>A0A3G8JQ42</accession>
<dbReference type="InterPro" id="IPR027417">
    <property type="entry name" value="P-loop_NTPase"/>
</dbReference>
<dbReference type="SMART" id="SM00421">
    <property type="entry name" value="HTH_LUXR"/>
    <property type="match status" value="1"/>
</dbReference>
<evidence type="ECO:0000259" key="3">
    <source>
        <dbReference type="PROSITE" id="PS50043"/>
    </source>
</evidence>
<dbReference type="SUPFAM" id="SSF46894">
    <property type="entry name" value="C-terminal effector domain of the bipartite response regulators"/>
    <property type="match status" value="1"/>
</dbReference>
<dbReference type="Proteomes" id="UP000271469">
    <property type="component" value="Chromosome"/>
</dbReference>
<dbReference type="KEGG" id="gom:D7316_03694"/>
<dbReference type="GO" id="GO:0006355">
    <property type="term" value="P:regulation of DNA-templated transcription"/>
    <property type="evidence" value="ECO:0007669"/>
    <property type="project" value="InterPro"/>
</dbReference>
<dbReference type="GO" id="GO:0005737">
    <property type="term" value="C:cytoplasm"/>
    <property type="evidence" value="ECO:0007669"/>
    <property type="project" value="TreeGrafter"/>
</dbReference>
<evidence type="ECO:0000256" key="2">
    <source>
        <dbReference type="ARBA" id="ARBA00022840"/>
    </source>
</evidence>
<dbReference type="Gene3D" id="1.10.10.10">
    <property type="entry name" value="Winged helix-like DNA-binding domain superfamily/Winged helix DNA-binding domain"/>
    <property type="match status" value="1"/>
</dbReference>
<dbReference type="PANTHER" id="PTHR16305">
    <property type="entry name" value="TESTICULAR SOLUBLE ADENYLYL CYCLASE"/>
    <property type="match status" value="1"/>
</dbReference>
<name>A0A3G8JQ42_9ACTN</name>
<protein>
    <submittedName>
        <fullName evidence="4">HTH-type transcriptional regulator MalT</fullName>
    </submittedName>
</protein>
<evidence type="ECO:0000313" key="4">
    <source>
        <dbReference type="EMBL" id="AZG47086.1"/>
    </source>
</evidence>
<dbReference type="InterPro" id="IPR036388">
    <property type="entry name" value="WH-like_DNA-bd_sf"/>
</dbReference>
<dbReference type="AlphaFoldDB" id="A0A3G8JQ42"/>